<evidence type="ECO:0000259" key="13">
    <source>
        <dbReference type="PROSITE" id="PS50112"/>
    </source>
</evidence>
<keyword evidence="5" id="KW-0547">Nucleotide-binding</keyword>
<evidence type="ECO:0000313" key="15">
    <source>
        <dbReference type="EMBL" id="VIP01207.1"/>
    </source>
</evidence>
<dbReference type="EMBL" id="LR586016">
    <property type="protein sequence ID" value="VIP01207.1"/>
    <property type="molecule type" value="Genomic_DNA"/>
</dbReference>
<dbReference type="SMART" id="SM00387">
    <property type="entry name" value="HATPase_c"/>
    <property type="match status" value="1"/>
</dbReference>
<dbReference type="KEGG" id="tim:GMBLW1_27530"/>
<keyword evidence="4" id="KW-0808">Transferase</keyword>
<feature type="domain" description="PAS" evidence="13">
    <location>
        <begin position="359"/>
        <end position="414"/>
    </location>
</feature>
<feature type="domain" description="Response regulatory" evidence="12">
    <location>
        <begin position="735"/>
        <end position="850"/>
    </location>
</feature>
<accession>A0A6C2YIG4</accession>
<organism evidence="15">
    <name type="scientific">Tuwongella immobilis</name>
    <dbReference type="NCBI Taxonomy" id="692036"/>
    <lineage>
        <taxon>Bacteria</taxon>
        <taxon>Pseudomonadati</taxon>
        <taxon>Planctomycetota</taxon>
        <taxon>Planctomycetia</taxon>
        <taxon>Gemmatales</taxon>
        <taxon>Gemmataceae</taxon>
        <taxon>Tuwongella</taxon>
    </lineage>
</organism>
<dbReference type="InterPro" id="IPR003594">
    <property type="entry name" value="HATPase_dom"/>
</dbReference>
<evidence type="ECO:0000313" key="16">
    <source>
        <dbReference type="Proteomes" id="UP000464378"/>
    </source>
</evidence>
<dbReference type="Pfam" id="PF13188">
    <property type="entry name" value="PAS_8"/>
    <property type="match status" value="1"/>
</dbReference>
<comment type="catalytic activity">
    <reaction evidence="1">
        <text>ATP + protein L-histidine = ADP + protein N-phospho-L-histidine.</text>
        <dbReference type="EC" id="2.7.13.3"/>
    </reaction>
</comment>
<dbReference type="PANTHER" id="PTHR43065:SF46">
    <property type="entry name" value="C4-DICARBOXYLATE TRANSPORT SENSOR PROTEIN DCTB"/>
    <property type="match status" value="1"/>
</dbReference>
<evidence type="ECO:0000256" key="10">
    <source>
        <dbReference type="SAM" id="Phobius"/>
    </source>
</evidence>
<evidence type="ECO:0000256" key="6">
    <source>
        <dbReference type="ARBA" id="ARBA00022777"/>
    </source>
</evidence>
<dbReference type="Gene3D" id="3.30.450.20">
    <property type="entry name" value="PAS domain"/>
    <property type="match status" value="2"/>
</dbReference>
<evidence type="ECO:0000256" key="4">
    <source>
        <dbReference type="ARBA" id="ARBA00022679"/>
    </source>
</evidence>
<dbReference type="SMART" id="SM00091">
    <property type="entry name" value="PAS"/>
    <property type="match status" value="2"/>
</dbReference>
<dbReference type="SUPFAM" id="SSF55874">
    <property type="entry name" value="ATPase domain of HSP90 chaperone/DNA topoisomerase II/histidine kinase"/>
    <property type="match status" value="1"/>
</dbReference>
<dbReference type="InterPro" id="IPR035965">
    <property type="entry name" value="PAS-like_dom_sf"/>
</dbReference>
<evidence type="ECO:0000256" key="9">
    <source>
        <dbReference type="PROSITE-ProRule" id="PRU00169"/>
    </source>
</evidence>
<dbReference type="InterPro" id="IPR036097">
    <property type="entry name" value="HisK_dim/P_sf"/>
</dbReference>
<dbReference type="PRINTS" id="PR00344">
    <property type="entry name" value="BCTRLSENSOR"/>
</dbReference>
<dbReference type="GO" id="GO:0000155">
    <property type="term" value="F:phosphorelay sensor kinase activity"/>
    <property type="evidence" value="ECO:0007669"/>
    <property type="project" value="InterPro"/>
</dbReference>
<dbReference type="PANTHER" id="PTHR43065">
    <property type="entry name" value="SENSOR HISTIDINE KINASE"/>
    <property type="match status" value="1"/>
</dbReference>
<dbReference type="InterPro" id="IPR001789">
    <property type="entry name" value="Sig_transdc_resp-reg_receiver"/>
</dbReference>
<dbReference type="SUPFAM" id="SSF47384">
    <property type="entry name" value="Homodimeric domain of signal transducing histidine kinase"/>
    <property type="match status" value="1"/>
</dbReference>
<dbReference type="Gene3D" id="1.10.287.130">
    <property type="match status" value="1"/>
</dbReference>
<evidence type="ECO:0000256" key="8">
    <source>
        <dbReference type="ARBA" id="ARBA00023012"/>
    </source>
</evidence>
<dbReference type="InterPro" id="IPR004358">
    <property type="entry name" value="Sig_transdc_His_kin-like_C"/>
</dbReference>
<sequence>MMARLRHWMTRLDRRALALVIPSLLLVPTAIGLSGWSLSESVTASSWWQESIRILDQLSATNRHLNQAQMYWIDANRTGRTEDWRQGYAAIIRVQEYLNYLGDLTRESPTQQARLADLRGPVADLRARTNPDDSPNLSLQELRDRLQGIERILADWEQSQAMVLLRRQEEAVQQSRFAFRMVVATGGLAGLISLGAGVLLLRELAARRRAEDELRRNQDELDSQVRERTDQLGNAVDSLRAILDTAADAIITFDGEFQIASFNPAAERLFGKSLQQVQATDIRRLLPQLFEEGSLSRFIASAHANGSTVLSLNRETVAFAPSGERFPVDVALGMNARGQVPLYTVIVRDIRERKRSESRIREQASLLDLVHEAVLVRSIDDHILYWNLGAQRLYGWTAEEALGQHVRDLHQVDDDILPSAQAAFLERGEWSGELVQRTKAGTPIIVQSHWTLIRDESGQPQSKIVINIDITERKKLESRSLRSQRLESIGIIAGGIAHDLNNVLTPILMSIRLLQKDRPGVDKAALLKTAQASVERGSQMVRQLLSFAGGIEGQRVAVETSRVLDEVLSLIQHTLAKGIRIHTRLQPSLWTVMGDPTQLAQVLMNLCVNARDAMGNEGEMTITGENILLSDPPLLGVQPGPFVRITVEDTGMGMTAEVVERIFDPFFTTKEFGRGTGLGLSTAMGIVKSHGGGINVYSEPGRGTRMTVYLPANPDAVRSLGLPIVQPIRPGQGELILVVDDEALIRSTAQATLEGQGYRVRTAVDGSVAIQILQQTPSVRLVLLDMMMPGMDGPATLREIRRLTPHLPVILASGLRLTGSNAELVPTIAQRFLQKPYTDEEMLRAVGETLTVVAVNPE</sequence>
<evidence type="ECO:0000256" key="7">
    <source>
        <dbReference type="ARBA" id="ARBA00022840"/>
    </source>
</evidence>
<feature type="domain" description="PAC" evidence="14">
    <location>
        <begin position="428"/>
        <end position="482"/>
    </location>
</feature>
<evidence type="ECO:0000259" key="11">
    <source>
        <dbReference type="PROSITE" id="PS50109"/>
    </source>
</evidence>
<evidence type="ECO:0000256" key="2">
    <source>
        <dbReference type="ARBA" id="ARBA00012438"/>
    </source>
</evidence>
<dbReference type="RefSeq" id="WP_162656433.1">
    <property type="nucleotide sequence ID" value="NZ_LR593887.1"/>
</dbReference>
<dbReference type="InterPro" id="IPR000700">
    <property type="entry name" value="PAS-assoc_C"/>
</dbReference>
<dbReference type="Gene3D" id="3.30.565.10">
    <property type="entry name" value="Histidine kinase-like ATPase, C-terminal domain"/>
    <property type="match status" value="1"/>
</dbReference>
<dbReference type="InterPro" id="IPR036890">
    <property type="entry name" value="HATPase_C_sf"/>
</dbReference>
<dbReference type="Gene3D" id="3.40.50.2300">
    <property type="match status" value="1"/>
</dbReference>
<dbReference type="SMART" id="SM00448">
    <property type="entry name" value="REC"/>
    <property type="match status" value="1"/>
</dbReference>
<feature type="transmembrane region" description="Helical" evidence="10">
    <location>
        <begin position="177"/>
        <end position="201"/>
    </location>
</feature>
<dbReference type="InterPro" id="IPR013767">
    <property type="entry name" value="PAS_fold"/>
</dbReference>
<keyword evidence="10" id="KW-0472">Membrane</keyword>
<gene>
    <name evidence="15" type="ORF">GMBLW1_27530</name>
</gene>
<dbReference type="InParanoid" id="A0A6C2YIG4"/>
<evidence type="ECO:0000256" key="3">
    <source>
        <dbReference type="ARBA" id="ARBA00022553"/>
    </source>
</evidence>
<dbReference type="InterPro" id="IPR003661">
    <property type="entry name" value="HisK_dim/P_dom"/>
</dbReference>
<dbReference type="EC" id="2.7.13.3" evidence="2"/>
<dbReference type="InterPro" id="IPR000014">
    <property type="entry name" value="PAS"/>
</dbReference>
<dbReference type="CDD" id="cd00130">
    <property type="entry name" value="PAS"/>
    <property type="match status" value="2"/>
</dbReference>
<dbReference type="PROSITE" id="PS50109">
    <property type="entry name" value="HIS_KIN"/>
    <property type="match status" value="1"/>
</dbReference>
<dbReference type="SUPFAM" id="SSF55785">
    <property type="entry name" value="PYP-like sensor domain (PAS domain)"/>
    <property type="match status" value="2"/>
</dbReference>
<keyword evidence="16" id="KW-1185">Reference proteome</keyword>
<keyword evidence="3 9" id="KW-0597">Phosphoprotein</keyword>
<dbReference type="SMART" id="SM00388">
    <property type="entry name" value="HisKA"/>
    <property type="match status" value="1"/>
</dbReference>
<dbReference type="NCBIfam" id="TIGR00229">
    <property type="entry name" value="sensory_box"/>
    <property type="match status" value="2"/>
</dbReference>
<evidence type="ECO:0000256" key="1">
    <source>
        <dbReference type="ARBA" id="ARBA00000085"/>
    </source>
</evidence>
<dbReference type="Pfam" id="PF02518">
    <property type="entry name" value="HATPase_c"/>
    <property type="match status" value="1"/>
</dbReference>
<feature type="modified residue" description="4-aspartylphosphate" evidence="9">
    <location>
        <position position="785"/>
    </location>
</feature>
<dbReference type="Proteomes" id="UP000464378">
    <property type="component" value="Chromosome"/>
</dbReference>
<dbReference type="CDD" id="cd00082">
    <property type="entry name" value="HisKA"/>
    <property type="match status" value="1"/>
</dbReference>
<keyword evidence="10" id="KW-1133">Transmembrane helix</keyword>
<keyword evidence="6 15" id="KW-0418">Kinase</keyword>
<feature type="domain" description="PAS" evidence="13">
    <location>
        <begin position="235"/>
        <end position="277"/>
    </location>
</feature>
<dbReference type="AlphaFoldDB" id="A0A6C2YIG4"/>
<keyword evidence="10" id="KW-0812">Transmembrane</keyword>
<dbReference type="InterPro" id="IPR001610">
    <property type="entry name" value="PAC"/>
</dbReference>
<evidence type="ECO:0000256" key="5">
    <source>
        <dbReference type="ARBA" id="ARBA00022741"/>
    </source>
</evidence>
<reference evidence="15" key="1">
    <citation type="submission" date="2019-04" db="EMBL/GenBank/DDBJ databases">
        <authorList>
            <consortium name="Science for Life Laboratories"/>
        </authorList>
    </citation>
    <scope>NUCLEOTIDE SEQUENCE</scope>
    <source>
        <strain evidence="15">MBLW1</strain>
    </source>
</reference>
<dbReference type="SUPFAM" id="SSF52172">
    <property type="entry name" value="CheY-like"/>
    <property type="match status" value="1"/>
</dbReference>
<dbReference type="GO" id="GO:0005524">
    <property type="term" value="F:ATP binding"/>
    <property type="evidence" value="ECO:0007669"/>
    <property type="project" value="UniProtKB-KW"/>
</dbReference>
<feature type="domain" description="Histidine kinase" evidence="11">
    <location>
        <begin position="495"/>
        <end position="714"/>
    </location>
</feature>
<proteinExistence type="predicted"/>
<dbReference type="PROSITE" id="PS50113">
    <property type="entry name" value="PAC"/>
    <property type="match status" value="2"/>
</dbReference>
<keyword evidence="7" id="KW-0067">ATP-binding</keyword>
<dbReference type="SMART" id="SM00086">
    <property type="entry name" value="PAC"/>
    <property type="match status" value="2"/>
</dbReference>
<name>A0A6C2YIG4_9BACT</name>
<feature type="domain" description="PAC" evidence="14">
    <location>
        <begin position="312"/>
        <end position="362"/>
    </location>
</feature>
<evidence type="ECO:0000259" key="12">
    <source>
        <dbReference type="PROSITE" id="PS50110"/>
    </source>
</evidence>
<dbReference type="PROSITE" id="PS50112">
    <property type="entry name" value="PAS"/>
    <property type="match status" value="2"/>
</dbReference>
<dbReference type="InterPro" id="IPR011006">
    <property type="entry name" value="CheY-like_superfamily"/>
</dbReference>
<dbReference type="Pfam" id="PF00989">
    <property type="entry name" value="PAS"/>
    <property type="match status" value="1"/>
</dbReference>
<dbReference type="PROSITE" id="PS50110">
    <property type="entry name" value="RESPONSE_REGULATORY"/>
    <property type="match status" value="1"/>
</dbReference>
<dbReference type="Pfam" id="PF00072">
    <property type="entry name" value="Response_reg"/>
    <property type="match status" value="1"/>
</dbReference>
<keyword evidence="8" id="KW-0902">Two-component regulatory system</keyword>
<dbReference type="EMBL" id="LR593887">
    <property type="protein sequence ID" value="VTR97840.1"/>
    <property type="molecule type" value="Genomic_DNA"/>
</dbReference>
<dbReference type="Pfam" id="PF00512">
    <property type="entry name" value="HisKA"/>
    <property type="match status" value="1"/>
</dbReference>
<protein>
    <recommendedName>
        <fullName evidence="2">histidine kinase</fullName>
        <ecNumber evidence="2">2.7.13.3</ecNumber>
    </recommendedName>
</protein>
<dbReference type="InterPro" id="IPR005467">
    <property type="entry name" value="His_kinase_dom"/>
</dbReference>
<evidence type="ECO:0000259" key="14">
    <source>
        <dbReference type="PROSITE" id="PS50113"/>
    </source>
</evidence>